<sequence>MIESIENNVHAHIWLPERYIPHRTQGIVHSHIQEVCMSV</sequence>
<evidence type="ECO:0000313" key="1">
    <source>
        <dbReference type="EMBL" id="POM27873.1"/>
    </source>
</evidence>
<reference evidence="1 2" key="1">
    <citation type="journal article" date="2017" name="Chemistry">
        <title>Isolation, Biosynthesis and Chemical Modifications of Rubterolones A-F: Rare Tropolone Alkaloids from Actinomadura sp. 5-2.</title>
        <authorList>
            <person name="Guo H."/>
            <person name="Benndorf R."/>
            <person name="Leichnitz D."/>
            <person name="Klassen J.L."/>
            <person name="Vollmers J."/>
            <person name="Gorls H."/>
            <person name="Steinacker M."/>
            <person name="Weigel C."/>
            <person name="Dahse H.M."/>
            <person name="Kaster A.K."/>
            <person name="de Beer Z.W."/>
            <person name="Poulsen M."/>
            <person name="Beemelmanns C."/>
        </authorList>
    </citation>
    <scope>NUCLEOTIDE SEQUENCE [LARGE SCALE GENOMIC DNA]</scope>
    <source>
        <strain evidence="1 2">5-2</strain>
    </source>
</reference>
<dbReference type="Proteomes" id="UP000242367">
    <property type="component" value="Unassembled WGS sequence"/>
</dbReference>
<protein>
    <submittedName>
        <fullName evidence="1">Uncharacterized protein</fullName>
    </submittedName>
</protein>
<evidence type="ECO:0000313" key="2">
    <source>
        <dbReference type="Proteomes" id="UP000242367"/>
    </source>
</evidence>
<comment type="caution">
    <text evidence="1">The sequence shown here is derived from an EMBL/GenBank/DDBJ whole genome shotgun (WGS) entry which is preliminary data.</text>
</comment>
<proteinExistence type="predicted"/>
<dbReference type="EMBL" id="MTBP01000001">
    <property type="protein sequence ID" value="POM27873.1"/>
    <property type="molecule type" value="Genomic_DNA"/>
</dbReference>
<keyword evidence="2" id="KW-1185">Reference proteome</keyword>
<dbReference type="AlphaFoldDB" id="A0A2P4US44"/>
<gene>
    <name evidence="1" type="ORF">BTM25_22970</name>
</gene>
<accession>A0A2P4US44</accession>
<name>A0A2P4US44_9ACTN</name>
<organism evidence="1 2">
    <name type="scientific">Actinomadura rubteroloni</name>
    <dbReference type="NCBI Taxonomy" id="1926885"/>
    <lineage>
        <taxon>Bacteria</taxon>
        <taxon>Bacillati</taxon>
        <taxon>Actinomycetota</taxon>
        <taxon>Actinomycetes</taxon>
        <taxon>Streptosporangiales</taxon>
        <taxon>Thermomonosporaceae</taxon>
        <taxon>Actinomadura</taxon>
    </lineage>
</organism>